<sequence length="129" mass="12902">MESLVAALPAGGAAAAAAALAGRAGAKNSRSNAPPGQSAGGDPPLSSLVNAPPAGAPDRVLLVPTPSSARFLGAVHPWGDGRFLLEEIPSAPRATEPTFLLFVRANKSFLPAFLIVGSNAASTKEKCGF</sequence>
<reference evidence="2" key="1">
    <citation type="submission" date="2020-05" db="EMBL/GenBank/DDBJ databases">
        <title>WGS assembly of Panicum virgatum.</title>
        <authorList>
            <person name="Lovell J.T."/>
            <person name="Jenkins J."/>
            <person name="Shu S."/>
            <person name="Juenger T.E."/>
            <person name="Schmutz J."/>
        </authorList>
    </citation>
    <scope>NUCLEOTIDE SEQUENCE</scope>
    <source>
        <strain evidence="2">AP13</strain>
    </source>
</reference>
<dbReference type="EMBL" id="CM029043">
    <property type="protein sequence ID" value="KAG2612424.1"/>
    <property type="molecule type" value="Genomic_DNA"/>
</dbReference>
<accession>A0A8T0TUK9</accession>
<name>A0A8T0TUK9_PANVG</name>
<keyword evidence="3" id="KW-1185">Reference proteome</keyword>
<evidence type="ECO:0000313" key="2">
    <source>
        <dbReference type="EMBL" id="KAG2612424.1"/>
    </source>
</evidence>
<dbReference type="AlphaFoldDB" id="A0A8T0TUK9"/>
<comment type="caution">
    <text evidence="2">The sequence shown here is derived from an EMBL/GenBank/DDBJ whole genome shotgun (WGS) entry which is preliminary data.</text>
</comment>
<evidence type="ECO:0000313" key="3">
    <source>
        <dbReference type="Proteomes" id="UP000823388"/>
    </source>
</evidence>
<feature type="region of interest" description="Disordered" evidence="1">
    <location>
        <begin position="24"/>
        <end position="52"/>
    </location>
</feature>
<evidence type="ECO:0000256" key="1">
    <source>
        <dbReference type="SAM" id="MobiDB-lite"/>
    </source>
</evidence>
<protein>
    <submittedName>
        <fullName evidence="2">Uncharacterized protein</fullName>
    </submittedName>
</protein>
<gene>
    <name evidence="2" type="ORF">PVAP13_4KG281230</name>
</gene>
<dbReference type="Proteomes" id="UP000823388">
    <property type="component" value="Chromosome 4K"/>
</dbReference>
<organism evidence="2 3">
    <name type="scientific">Panicum virgatum</name>
    <name type="common">Blackwell switchgrass</name>
    <dbReference type="NCBI Taxonomy" id="38727"/>
    <lineage>
        <taxon>Eukaryota</taxon>
        <taxon>Viridiplantae</taxon>
        <taxon>Streptophyta</taxon>
        <taxon>Embryophyta</taxon>
        <taxon>Tracheophyta</taxon>
        <taxon>Spermatophyta</taxon>
        <taxon>Magnoliopsida</taxon>
        <taxon>Liliopsida</taxon>
        <taxon>Poales</taxon>
        <taxon>Poaceae</taxon>
        <taxon>PACMAD clade</taxon>
        <taxon>Panicoideae</taxon>
        <taxon>Panicodae</taxon>
        <taxon>Paniceae</taxon>
        <taxon>Panicinae</taxon>
        <taxon>Panicum</taxon>
        <taxon>Panicum sect. Hiantes</taxon>
    </lineage>
</organism>
<proteinExistence type="predicted"/>